<evidence type="ECO:0000256" key="2">
    <source>
        <dbReference type="ARBA" id="ARBA00022801"/>
    </source>
</evidence>
<evidence type="ECO:0000313" key="8">
    <source>
        <dbReference type="EMBL" id="CUS20837.1"/>
    </source>
</evidence>
<feature type="binding site" evidence="4">
    <location>
        <position position="289"/>
    </location>
    <ligand>
        <name>AMP</name>
        <dbReference type="ChEBI" id="CHEBI:456215"/>
    </ligand>
</feature>
<comment type="cofactor">
    <cofactor evidence="6">
        <name>a divalent metal cation</name>
        <dbReference type="ChEBI" id="CHEBI:60240"/>
    </cofactor>
    <text evidence="6">Binds 2 divalent metal cations per subunit. Site 1 may preferentially bind zinc ions, while site 2 has a preference for magnesium and/or manganese ions.</text>
</comment>
<protein>
    <recommendedName>
        <fullName evidence="6">Phosphodiesterase</fullName>
        <ecNumber evidence="6">3.1.4.-</ecNumber>
    </recommendedName>
</protein>
<evidence type="ECO:0000256" key="6">
    <source>
        <dbReference type="RuleBase" id="RU363067"/>
    </source>
</evidence>
<evidence type="ECO:0000259" key="7">
    <source>
        <dbReference type="PROSITE" id="PS51845"/>
    </source>
</evidence>
<dbReference type="EMBL" id="LN890560">
    <property type="protein sequence ID" value="CUS20837.1"/>
    <property type="molecule type" value="Genomic_DNA"/>
</dbReference>
<dbReference type="InterPro" id="IPR036971">
    <property type="entry name" value="PDEase_catalytic_dom_sf"/>
</dbReference>
<evidence type="ECO:0000256" key="3">
    <source>
        <dbReference type="PIRSR" id="PIRSR623088-1"/>
    </source>
</evidence>
<keyword evidence="9" id="KW-1185">Reference proteome</keyword>
<evidence type="ECO:0000256" key="5">
    <source>
        <dbReference type="PIRSR" id="PIRSR623088-3"/>
    </source>
</evidence>
<dbReference type="OrthoDB" id="546632at2759"/>
<dbReference type="GO" id="GO:0004114">
    <property type="term" value="F:3',5'-cyclic-nucleotide phosphodiesterase activity"/>
    <property type="evidence" value="ECO:0007669"/>
    <property type="project" value="InterPro"/>
</dbReference>
<dbReference type="SUPFAM" id="SSF109604">
    <property type="entry name" value="HD-domain/PDEase-like"/>
    <property type="match status" value="1"/>
</dbReference>
<dbReference type="PRINTS" id="PR00387">
    <property type="entry name" value="PDIESTERASE1"/>
</dbReference>
<dbReference type="InterPro" id="IPR023174">
    <property type="entry name" value="PDEase_CS"/>
</dbReference>
<accession>A0A0P1KMV0</accession>
<feature type="binding site" evidence="5">
    <location>
        <position position="288"/>
    </location>
    <ligand>
        <name>Zn(2+)</name>
        <dbReference type="ChEBI" id="CHEBI:29105"/>
        <label>1</label>
    </ligand>
</feature>
<dbReference type="EC" id="3.1.4.-" evidence="6"/>
<dbReference type="Proteomes" id="UP000236544">
    <property type="component" value="Unassembled WGS sequence"/>
</dbReference>
<dbReference type="InterPro" id="IPR003607">
    <property type="entry name" value="HD/PDEase_dom"/>
</dbReference>
<evidence type="ECO:0000313" key="9">
    <source>
        <dbReference type="Proteomes" id="UP000236544"/>
    </source>
</evidence>
<evidence type="ECO:0000256" key="1">
    <source>
        <dbReference type="ARBA" id="ARBA00022723"/>
    </source>
</evidence>
<feature type="binding site" evidence="5">
    <location>
        <position position="382"/>
    </location>
    <ligand>
        <name>Zn(2+)</name>
        <dbReference type="ChEBI" id="CHEBI:29105"/>
        <label>1</label>
    </ligand>
</feature>
<dbReference type="InterPro" id="IPR002073">
    <property type="entry name" value="PDEase_catalytic_dom"/>
</dbReference>
<sequence length="490" mass="55386">MATLFAVNSPEIAPQLAARFKGHVVALATVADLLARLYSDRLSGADNYERDLYLVVYRESKESAPDAGPPSSSALDALSAAELAHLLEKQFPCFNLSVVTPERAVPTIAELDIHRAEYNHRLTRVTTWMYAEQHSSCSVNMYSMISHLSQVRHSNTEKPRRSYARLIASSLDLRKLIQLPQGKTDDHYWKLLTTWDFCALSLSTCELIWCSYLILKKLAVDAGYLISDNDLFLLLLTLETSYHQGNKFHNFRHAVDVMQATWQLCCRLQLHFPKDASVLLVCVAAIGHDIGHPGTNNALMCEENSPVAQLYQKASVLENFHTELFLDLLQDHWPQLLEDRRNVISDTILATDMALHSQYVNQMDEASSQQPTFLSLIIKAADISNVTRPLEISAKWAVLITCEFNECAALVRQLKEGSEEYDAYNTEYNQPLPDSVDSILERFPSIPKGQLIFINAFAERLFAGLGGYFEELKFLHNNVQANKKFWEGKL</sequence>
<reference evidence="9" key="1">
    <citation type="submission" date="2015-10" db="EMBL/GenBank/DDBJ databases">
        <authorList>
            <person name="Devillers H."/>
        </authorList>
    </citation>
    <scope>NUCLEOTIDE SEQUENCE [LARGE SCALE GENOMIC DNA]</scope>
</reference>
<organism evidence="8 9">
    <name type="scientific">Lachancea quebecensis</name>
    <dbReference type="NCBI Taxonomy" id="1654605"/>
    <lineage>
        <taxon>Eukaryota</taxon>
        <taxon>Fungi</taxon>
        <taxon>Dikarya</taxon>
        <taxon>Ascomycota</taxon>
        <taxon>Saccharomycotina</taxon>
        <taxon>Saccharomycetes</taxon>
        <taxon>Saccharomycetales</taxon>
        <taxon>Saccharomycetaceae</taxon>
        <taxon>Lachancea</taxon>
    </lineage>
</organism>
<keyword evidence="2 6" id="KW-0378">Hydrolase</keyword>
<keyword evidence="1 5" id="KW-0479">Metal-binding</keyword>
<dbReference type="Gene3D" id="1.10.1300.10">
    <property type="entry name" value="3'5'-cyclic nucleotide phosphodiesterase, catalytic domain"/>
    <property type="match status" value="1"/>
</dbReference>
<comment type="similarity">
    <text evidence="6">Belongs to the cyclic nucleotide phosphodiesterase family.</text>
</comment>
<dbReference type="SMART" id="SM00471">
    <property type="entry name" value="HDc"/>
    <property type="match status" value="1"/>
</dbReference>
<dbReference type="GO" id="GO:0046872">
    <property type="term" value="F:metal ion binding"/>
    <property type="evidence" value="ECO:0007669"/>
    <property type="project" value="UniProtKB-KW"/>
</dbReference>
<feature type="domain" description="PDEase" evidence="7">
    <location>
        <begin position="159"/>
        <end position="490"/>
    </location>
</feature>
<dbReference type="AlphaFoldDB" id="A0A0P1KMV0"/>
<dbReference type="Pfam" id="PF00233">
    <property type="entry name" value="PDEase_I"/>
    <property type="match status" value="1"/>
</dbReference>
<feature type="binding site" evidence="4">
    <location>
        <position position="450"/>
    </location>
    <ligand>
        <name>AMP</name>
        <dbReference type="ChEBI" id="CHEBI:456215"/>
    </ligand>
</feature>
<feature type="binding site" evidence="5">
    <location>
        <position position="289"/>
    </location>
    <ligand>
        <name>Zn(2+)</name>
        <dbReference type="ChEBI" id="CHEBI:29105"/>
        <label>1</label>
    </ligand>
</feature>
<dbReference type="CDD" id="cd00077">
    <property type="entry name" value="HDc"/>
    <property type="match status" value="1"/>
</dbReference>
<dbReference type="InterPro" id="IPR023088">
    <property type="entry name" value="PDEase"/>
</dbReference>
<dbReference type="PROSITE" id="PS00126">
    <property type="entry name" value="PDEASE_I_1"/>
    <property type="match status" value="1"/>
</dbReference>
<feature type="binding site" evidence="5">
    <location>
        <position position="289"/>
    </location>
    <ligand>
        <name>Zn(2+)</name>
        <dbReference type="ChEBI" id="CHEBI:29105"/>
        <label>2</label>
    </ligand>
</feature>
<feature type="binding site" evidence="4">
    <location>
        <position position="382"/>
    </location>
    <ligand>
        <name>AMP</name>
        <dbReference type="ChEBI" id="CHEBI:456215"/>
    </ligand>
</feature>
<evidence type="ECO:0000256" key="4">
    <source>
        <dbReference type="PIRSR" id="PIRSR623088-2"/>
    </source>
</evidence>
<dbReference type="PANTHER" id="PTHR11347">
    <property type="entry name" value="CYCLIC NUCLEOTIDE PHOSPHODIESTERASE"/>
    <property type="match status" value="1"/>
</dbReference>
<gene>
    <name evidence="8" type="ORF">LAQU0_S01e15742g</name>
</gene>
<feature type="binding site" evidence="5">
    <location>
        <position position="253"/>
    </location>
    <ligand>
        <name>Zn(2+)</name>
        <dbReference type="ChEBI" id="CHEBI:29105"/>
        <label>1</label>
    </ligand>
</feature>
<name>A0A0P1KMV0_9SACH</name>
<proteinExistence type="inferred from homology"/>
<feature type="active site" description="Proton donor" evidence="3">
    <location>
        <position position="249"/>
    </location>
</feature>
<dbReference type="GO" id="GO:0007165">
    <property type="term" value="P:signal transduction"/>
    <property type="evidence" value="ECO:0007669"/>
    <property type="project" value="InterPro"/>
</dbReference>
<dbReference type="PROSITE" id="PS51845">
    <property type="entry name" value="PDEASE_I_2"/>
    <property type="match status" value="1"/>
</dbReference>
<feature type="binding site" evidence="4">
    <location>
        <begin position="249"/>
        <end position="253"/>
    </location>
    <ligand>
        <name>AMP</name>
        <dbReference type="ChEBI" id="CHEBI:456215"/>
    </ligand>
</feature>